<reference evidence="2 3" key="1">
    <citation type="submission" date="2020-04" db="EMBL/GenBank/DDBJ databases">
        <authorList>
            <person name="De Canck E."/>
        </authorList>
    </citation>
    <scope>NUCLEOTIDE SEQUENCE [LARGE SCALE GENOMIC DNA]</scope>
    <source>
        <strain evidence="2 3">LMG 24238</strain>
    </source>
</reference>
<accession>A0A6J5A312</accession>
<keyword evidence="1" id="KW-0812">Transmembrane</keyword>
<feature type="transmembrane region" description="Helical" evidence="1">
    <location>
        <begin position="7"/>
        <end position="30"/>
    </location>
</feature>
<proteinExistence type="predicted"/>
<keyword evidence="1" id="KW-1133">Transmembrane helix</keyword>
<keyword evidence="3" id="KW-1185">Reference proteome</keyword>
<keyword evidence="1" id="KW-0472">Membrane</keyword>
<evidence type="ECO:0000313" key="2">
    <source>
        <dbReference type="EMBL" id="CAB3651876.1"/>
    </source>
</evidence>
<feature type="transmembrane region" description="Helical" evidence="1">
    <location>
        <begin position="42"/>
        <end position="67"/>
    </location>
</feature>
<gene>
    <name evidence="2" type="ORF">LMG24238_01190</name>
</gene>
<sequence>MLEKWSPLTAIGGFIALFAVLASLTSLVGLTDPWMYLNENQILYLFSTSAQVIASIYGLTFAGFIFFRNELSREELEDDTLSDAVEGLKRRYFSLLIFITVLVMLTVLLANLAISYEWAGRGEQSTIIINTAQSAFVASLFSIAYFIFDVASPKRIESISKNLQNKLDPGHGQEKKGSLESFLRNYNEIESLLIINGQRYENAIAASYQAKAPRRISNSRLAEMLFRQKRISQPLFGKLRELITLRNSIIHGADPVVSQEIVQNSGDVLQELKLVLEGEDIGVPQY</sequence>
<dbReference type="RefSeq" id="WP_175049465.1">
    <property type="nucleotide sequence ID" value="NZ_CADIKC010000001.1"/>
</dbReference>
<dbReference type="EMBL" id="CADIKC010000001">
    <property type="protein sequence ID" value="CAB3651876.1"/>
    <property type="molecule type" value="Genomic_DNA"/>
</dbReference>
<dbReference type="AlphaFoldDB" id="A0A6J5A312"/>
<feature type="transmembrane region" description="Helical" evidence="1">
    <location>
        <begin position="92"/>
        <end position="114"/>
    </location>
</feature>
<protein>
    <recommendedName>
        <fullName evidence="4">RiboL-PSP-HEPN domain-containing protein</fullName>
    </recommendedName>
</protein>
<dbReference type="Proteomes" id="UP000494255">
    <property type="component" value="Unassembled WGS sequence"/>
</dbReference>
<dbReference type="GeneID" id="97039838"/>
<evidence type="ECO:0000313" key="3">
    <source>
        <dbReference type="Proteomes" id="UP000494255"/>
    </source>
</evidence>
<evidence type="ECO:0008006" key="4">
    <source>
        <dbReference type="Google" id="ProtNLM"/>
    </source>
</evidence>
<evidence type="ECO:0000256" key="1">
    <source>
        <dbReference type="SAM" id="Phobius"/>
    </source>
</evidence>
<organism evidence="2 3">
    <name type="scientific">Paraburkholderia sediminicola</name>
    <dbReference type="NCBI Taxonomy" id="458836"/>
    <lineage>
        <taxon>Bacteria</taxon>
        <taxon>Pseudomonadati</taxon>
        <taxon>Pseudomonadota</taxon>
        <taxon>Betaproteobacteria</taxon>
        <taxon>Burkholderiales</taxon>
        <taxon>Burkholderiaceae</taxon>
        <taxon>Paraburkholderia</taxon>
    </lineage>
</organism>
<name>A0A6J5A312_9BURK</name>
<feature type="transmembrane region" description="Helical" evidence="1">
    <location>
        <begin position="126"/>
        <end position="148"/>
    </location>
</feature>